<comment type="caution">
    <text evidence="2">The sequence shown here is derived from an EMBL/GenBank/DDBJ whole genome shotgun (WGS) entry which is preliminary data.</text>
</comment>
<sequence>MVMAENEAGSDRKEIKSPWKTPVIDAQKVADATIMGTESWPDLGGTQQTPDKPSVVADESARAPSVEQERVSSIDPFPS</sequence>
<accession>A0A6A3CJH0</accession>
<protein>
    <submittedName>
        <fullName evidence="2">Uncharacterized protein</fullName>
    </submittedName>
</protein>
<proteinExistence type="predicted"/>
<evidence type="ECO:0000313" key="2">
    <source>
        <dbReference type="EMBL" id="KAE8729505.1"/>
    </source>
</evidence>
<keyword evidence="3" id="KW-1185">Reference proteome</keyword>
<dbReference type="AlphaFoldDB" id="A0A6A3CJH0"/>
<organism evidence="2 3">
    <name type="scientific">Hibiscus syriacus</name>
    <name type="common">Rose of Sharon</name>
    <dbReference type="NCBI Taxonomy" id="106335"/>
    <lineage>
        <taxon>Eukaryota</taxon>
        <taxon>Viridiplantae</taxon>
        <taxon>Streptophyta</taxon>
        <taxon>Embryophyta</taxon>
        <taxon>Tracheophyta</taxon>
        <taxon>Spermatophyta</taxon>
        <taxon>Magnoliopsida</taxon>
        <taxon>eudicotyledons</taxon>
        <taxon>Gunneridae</taxon>
        <taxon>Pentapetalae</taxon>
        <taxon>rosids</taxon>
        <taxon>malvids</taxon>
        <taxon>Malvales</taxon>
        <taxon>Malvaceae</taxon>
        <taxon>Malvoideae</taxon>
        <taxon>Hibiscus</taxon>
    </lineage>
</organism>
<feature type="region of interest" description="Disordered" evidence="1">
    <location>
        <begin position="36"/>
        <end position="79"/>
    </location>
</feature>
<name>A0A6A3CJH0_HIBSY</name>
<reference evidence="2" key="1">
    <citation type="submission" date="2019-09" db="EMBL/GenBank/DDBJ databases">
        <title>Draft genome information of white flower Hibiscus syriacus.</title>
        <authorList>
            <person name="Kim Y.-M."/>
        </authorList>
    </citation>
    <scope>NUCLEOTIDE SEQUENCE [LARGE SCALE GENOMIC DNA]</scope>
    <source>
        <strain evidence="2">YM2019G1</strain>
    </source>
</reference>
<dbReference type="EMBL" id="VEPZ02000229">
    <property type="protein sequence ID" value="KAE8729505.1"/>
    <property type="molecule type" value="Genomic_DNA"/>
</dbReference>
<gene>
    <name evidence="2" type="ORF">F3Y22_tig00003715pilonHSYRG00335</name>
</gene>
<feature type="region of interest" description="Disordered" evidence="1">
    <location>
        <begin position="1"/>
        <end position="20"/>
    </location>
</feature>
<dbReference type="Proteomes" id="UP000436088">
    <property type="component" value="Unassembled WGS sequence"/>
</dbReference>
<evidence type="ECO:0000256" key="1">
    <source>
        <dbReference type="SAM" id="MobiDB-lite"/>
    </source>
</evidence>
<evidence type="ECO:0000313" key="3">
    <source>
        <dbReference type="Proteomes" id="UP000436088"/>
    </source>
</evidence>